<keyword evidence="10" id="KW-1185">Reference proteome</keyword>
<evidence type="ECO:0000259" key="8">
    <source>
        <dbReference type="PROSITE" id="PS50115"/>
    </source>
</evidence>
<evidence type="ECO:0000256" key="4">
    <source>
        <dbReference type="PROSITE-ProRule" id="PRU00288"/>
    </source>
</evidence>
<dbReference type="HOGENOM" id="CLU_336510_0_0_1"/>
<feature type="domain" description="Arf-GAP" evidence="8">
    <location>
        <begin position="537"/>
        <end position="665"/>
    </location>
</feature>
<feature type="compositionally biased region" description="Low complexity" evidence="6">
    <location>
        <begin position="165"/>
        <end position="186"/>
    </location>
</feature>
<dbReference type="InterPro" id="IPR027267">
    <property type="entry name" value="AH/BAR_dom_sf"/>
</dbReference>
<dbReference type="Gene3D" id="1.20.1270.60">
    <property type="entry name" value="Arfaptin homology (AH) domain/BAR domain"/>
    <property type="match status" value="1"/>
</dbReference>
<protein>
    <recommendedName>
        <fullName evidence="5">ADP-ribosylation factor GTPase-activating protein</fullName>
    </recommendedName>
</protein>
<dbReference type="GeneID" id="34687830"/>
<comment type="function">
    <text evidence="5">GTPase-activating protein for the ADP ribosylation factor family.</text>
</comment>
<dbReference type="GO" id="GO:0005802">
    <property type="term" value="C:trans-Golgi network"/>
    <property type="evidence" value="ECO:0007669"/>
    <property type="project" value="TreeGrafter"/>
</dbReference>
<comment type="subcellular location">
    <subcellularLocation>
        <location evidence="5">Cytoplasm</location>
    </subcellularLocation>
</comment>
<dbReference type="SMART" id="SM00105">
    <property type="entry name" value="ArfGap"/>
    <property type="match status" value="1"/>
</dbReference>
<evidence type="ECO:0000256" key="2">
    <source>
        <dbReference type="ARBA" id="ARBA00022771"/>
    </source>
</evidence>
<evidence type="ECO:0000256" key="3">
    <source>
        <dbReference type="ARBA" id="ARBA00022833"/>
    </source>
</evidence>
<dbReference type="PANTHER" id="PTHR23180">
    <property type="entry name" value="CENTAURIN/ARF"/>
    <property type="match status" value="1"/>
</dbReference>
<dbReference type="GO" id="GO:0005096">
    <property type="term" value="F:GTPase activator activity"/>
    <property type="evidence" value="ECO:0007669"/>
    <property type="project" value="UniProtKB-KW"/>
</dbReference>
<dbReference type="Pfam" id="PF00169">
    <property type="entry name" value="PH"/>
    <property type="match status" value="1"/>
</dbReference>
<evidence type="ECO:0000256" key="6">
    <source>
        <dbReference type="SAM" id="MobiDB-lite"/>
    </source>
</evidence>
<dbReference type="InterPro" id="IPR038508">
    <property type="entry name" value="ArfGAP_dom_sf"/>
</dbReference>
<keyword evidence="5" id="KW-0963">Cytoplasm</keyword>
<dbReference type="SUPFAM" id="SSF103657">
    <property type="entry name" value="BAR/IMD domain-like"/>
    <property type="match status" value="1"/>
</dbReference>
<dbReference type="SUPFAM" id="SSF57863">
    <property type="entry name" value="ArfGap/RecO-like zinc finger"/>
    <property type="match status" value="1"/>
</dbReference>
<dbReference type="CDD" id="cd08204">
    <property type="entry name" value="ArfGap"/>
    <property type="match status" value="1"/>
</dbReference>
<reference evidence="9 10" key="1">
    <citation type="submission" date="2014-12" db="EMBL/GenBank/DDBJ databases">
        <authorList>
            <person name="Neuveglise Cecile"/>
        </authorList>
    </citation>
    <scope>NUCLEOTIDE SEQUENCE [LARGE SCALE GENOMIC DNA]</scope>
    <source>
        <strain evidence="9 10">CBS 12615</strain>
    </source>
</reference>
<name>A0A0C7N8P7_9SACH</name>
<dbReference type="InterPro" id="IPR045258">
    <property type="entry name" value="ACAP1/2/3-like"/>
</dbReference>
<dbReference type="AlphaFoldDB" id="A0A0C7N8P7"/>
<dbReference type="InterPro" id="IPR011993">
    <property type="entry name" value="PH-like_dom_sf"/>
</dbReference>
<dbReference type="PROSITE" id="PS50003">
    <property type="entry name" value="PH_DOMAIN"/>
    <property type="match status" value="1"/>
</dbReference>
<dbReference type="PROSITE" id="PS50115">
    <property type="entry name" value="ARFGAP"/>
    <property type="match status" value="1"/>
</dbReference>
<feature type="domain" description="PH" evidence="7">
    <location>
        <begin position="423"/>
        <end position="522"/>
    </location>
</feature>
<dbReference type="Pfam" id="PF01412">
    <property type="entry name" value="ArfGap"/>
    <property type="match status" value="1"/>
</dbReference>
<sequence length="847" mass="94009">MSATASLLTLCGEIGAELIDFSPVSSSSTLLKFVQHPTANQHQQLALLASLSSFEYKVRCVIRKNTAVGSSNEPWKESDDLQHSAGSIVSRTDVSCSAFQDSSATLELPFSGLETEDNSIVSFTLSFSPLLATSGLHSVHVRVRHRLLMSVAVWVDPVQIRRELPSQSSSSSSLSPSPTSTPSSPQYAFQADGPQFRTFISHCENLIPTLRHSLKYTQEKCAKVADSVNTTAKELTGLVSCAQDMANLLPSFSQEFNTVTAALVTTLKAKVESLNQLETVLQKKLSVPLESYASTIPLKTVSARRKQYHDQAKVFYSYMGKNLSSADAANLSKKVQFELERFDYFVYLTEFIDGSSARRFLYEIAQFSSILEPATSTPLVKSARNYQSKLKLSRVRINEMRDQISKSKSFSDFSSPAPVGPHKVYKEGILWTQKGHGKSSGWHKQWVVINGCTLSEYADWKTEGKKLSRTPIKLTFACIKKQDYGKFNGFEVITTNEVTRAFRAESNSELEQWLKVLQESAAVGVQTPTKAPGEKTIEVSQIVSTNDKSNTMCCDCGSTNQVEWVSINLLCVVCIKCSSVHRSLGVHNSKIRSLKLDTFTSKEIIELMKSVSNKNVNSIYEAELHAKILDSDSLPQLRSDFITEKYVERKFVTSLDEIDPEAIEKRLSHNLIKSIHLNSIYLLQQCIAQGVRLNEVHTENGVETTFQYSLKHYQGTKNNSTFFITEFLLLNGLQVGAIPRDTSTLSQREYEYWKSKVETNGVYRVKPIARRATSRDSKKADIARIDTSVAGNFTTRKVSSASDATSNPVNKRWSITGALPSSASTSILPTKSRGLKFPKISGAKNQS</sequence>
<dbReference type="EMBL" id="LN736370">
    <property type="protein sequence ID" value="CEP64282.1"/>
    <property type="molecule type" value="Genomic_DNA"/>
</dbReference>
<evidence type="ECO:0000313" key="9">
    <source>
        <dbReference type="EMBL" id="CEP64282.1"/>
    </source>
</evidence>
<keyword evidence="5" id="KW-0677">Repeat</keyword>
<gene>
    <name evidence="9" type="ORF">LALA0_S11e00606g</name>
</gene>
<dbReference type="Gene3D" id="2.30.29.30">
    <property type="entry name" value="Pleckstrin-homology domain (PH domain)/Phosphotyrosine-binding domain (PTB)"/>
    <property type="match status" value="1"/>
</dbReference>
<dbReference type="SUPFAM" id="SSF50729">
    <property type="entry name" value="PH domain-like"/>
    <property type="match status" value="1"/>
</dbReference>
<dbReference type="GO" id="GO:0006891">
    <property type="term" value="P:intra-Golgi vesicle-mediated transport"/>
    <property type="evidence" value="ECO:0007669"/>
    <property type="project" value="TreeGrafter"/>
</dbReference>
<dbReference type="SMART" id="SM00233">
    <property type="entry name" value="PH"/>
    <property type="match status" value="1"/>
</dbReference>
<dbReference type="Proteomes" id="UP000054304">
    <property type="component" value="Unassembled WGS sequence"/>
</dbReference>
<dbReference type="OrthoDB" id="10266696at2759"/>
<evidence type="ECO:0000313" key="10">
    <source>
        <dbReference type="Proteomes" id="UP000054304"/>
    </source>
</evidence>
<feature type="region of interest" description="Disordered" evidence="6">
    <location>
        <begin position="165"/>
        <end position="187"/>
    </location>
</feature>
<dbReference type="InterPro" id="IPR037278">
    <property type="entry name" value="ARFGAP/RecO"/>
</dbReference>
<dbReference type="RefSeq" id="XP_022630490.1">
    <property type="nucleotide sequence ID" value="XM_022775105.1"/>
</dbReference>
<dbReference type="STRING" id="1245769.A0A0C7N8P7"/>
<dbReference type="GO" id="GO:0008270">
    <property type="term" value="F:zinc ion binding"/>
    <property type="evidence" value="ECO:0007669"/>
    <property type="project" value="UniProtKB-KW"/>
</dbReference>
<keyword evidence="5" id="KW-0040">ANK repeat</keyword>
<accession>A0A0C7N8P7</accession>
<dbReference type="GO" id="GO:0005768">
    <property type="term" value="C:endosome"/>
    <property type="evidence" value="ECO:0007669"/>
    <property type="project" value="TreeGrafter"/>
</dbReference>
<dbReference type="InterPro" id="IPR001164">
    <property type="entry name" value="ArfGAP_dom"/>
</dbReference>
<feature type="region of interest" description="Disordered" evidence="6">
    <location>
        <begin position="825"/>
        <end position="847"/>
    </location>
</feature>
<keyword evidence="5" id="KW-0343">GTPase activation</keyword>
<proteinExistence type="predicted"/>
<dbReference type="Gene3D" id="1.10.220.150">
    <property type="entry name" value="Arf GTPase activating protein"/>
    <property type="match status" value="1"/>
</dbReference>
<organism evidence="9 10">
    <name type="scientific">Lachancea lanzarotensis</name>
    <dbReference type="NCBI Taxonomy" id="1245769"/>
    <lineage>
        <taxon>Eukaryota</taxon>
        <taxon>Fungi</taxon>
        <taxon>Dikarya</taxon>
        <taxon>Ascomycota</taxon>
        <taxon>Saccharomycotina</taxon>
        <taxon>Saccharomycetes</taxon>
        <taxon>Saccharomycetales</taxon>
        <taxon>Saccharomycetaceae</taxon>
        <taxon>Lachancea</taxon>
    </lineage>
</organism>
<keyword evidence="1 5" id="KW-0479">Metal-binding</keyword>
<evidence type="ECO:0000256" key="5">
    <source>
        <dbReference type="RuleBase" id="RU369028"/>
    </source>
</evidence>
<keyword evidence="2 4" id="KW-0863">Zinc-finger</keyword>
<dbReference type="InterPro" id="IPR001849">
    <property type="entry name" value="PH_domain"/>
</dbReference>
<keyword evidence="3 5" id="KW-0862">Zinc</keyword>
<dbReference type="PANTHER" id="PTHR23180:SF160">
    <property type="entry name" value="ADP-RIBOSYLATION FACTOR GTPASE-ACTIVATING PROTEIN EFFECTOR PROTEIN 1"/>
    <property type="match status" value="1"/>
</dbReference>
<evidence type="ECO:0000259" key="7">
    <source>
        <dbReference type="PROSITE" id="PS50003"/>
    </source>
</evidence>
<evidence type="ECO:0000256" key="1">
    <source>
        <dbReference type="ARBA" id="ARBA00022723"/>
    </source>
</evidence>